<comment type="caution">
    <text evidence="1">The sequence shown here is derived from an EMBL/GenBank/DDBJ whole genome shotgun (WGS) entry which is preliminary data.</text>
</comment>
<proteinExistence type="predicted"/>
<protein>
    <submittedName>
        <fullName evidence="1">Uncharacterized protein</fullName>
    </submittedName>
</protein>
<dbReference type="EMBL" id="DWYR01000009">
    <property type="protein sequence ID" value="HJA98688.1"/>
    <property type="molecule type" value="Genomic_DNA"/>
</dbReference>
<reference evidence="1" key="1">
    <citation type="journal article" date="2021" name="PeerJ">
        <title>Extensive microbial diversity within the chicken gut microbiome revealed by metagenomics and culture.</title>
        <authorList>
            <person name="Gilroy R."/>
            <person name="Ravi A."/>
            <person name="Getino M."/>
            <person name="Pursley I."/>
            <person name="Horton D.L."/>
            <person name="Alikhan N.F."/>
            <person name="Baker D."/>
            <person name="Gharbi K."/>
            <person name="Hall N."/>
            <person name="Watson M."/>
            <person name="Adriaenssens E.M."/>
            <person name="Foster-Nyarko E."/>
            <person name="Jarju S."/>
            <person name="Secka A."/>
            <person name="Antonio M."/>
            <person name="Oren A."/>
            <person name="Chaudhuri R.R."/>
            <person name="La Ragione R."/>
            <person name="Hildebrand F."/>
            <person name="Pallen M.J."/>
        </authorList>
    </citation>
    <scope>NUCLEOTIDE SEQUENCE</scope>
    <source>
        <strain evidence="1">CHK169-11906</strain>
    </source>
</reference>
<evidence type="ECO:0000313" key="2">
    <source>
        <dbReference type="Proteomes" id="UP000824259"/>
    </source>
</evidence>
<dbReference type="Proteomes" id="UP000824259">
    <property type="component" value="Unassembled WGS sequence"/>
</dbReference>
<evidence type="ECO:0000313" key="1">
    <source>
        <dbReference type="EMBL" id="HJA98688.1"/>
    </source>
</evidence>
<gene>
    <name evidence="1" type="ORF">H9779_03700</name>
</gene>
<reference evidence="1" key="2">
    <citation type="submission" date="2021-04" db="EMBL/GenBank/DDBJ databases">
        <authorList>
            <person name="Gilroy R."/>
        </authorList>
    </citation>
    <scope>NUCLEOTIDE SEQUENCE</scope>
    <source>
        <strain evidence="1">CHK169-11906</strain>
    </source>
</reference>
<organism evidence="1 2">
    <name type="scientific">Candidatus Alistipes avicola</name>
    <dbReference type="NCBI Taxonomy" id="2838432"/>
    <lineage>
        <taxon>Bacteria</taxon>
        <taxon>Pseudomonadati</taxon>
        <taxon>Bacteroidota</taxon>
        <taxon>Bacteroidia</taxon>
        <taxon>Bacteroidales</taxon>
        <taxon>Rikenellaceae</taxon>
        <taxon>Alistipes</taxon>
    </lineage>
</organism>
<name>A0A9D2IE58_9BACT</name>
<sequence>MEYKRWDNPDGPVYTLPAEEVFTITYQNGTKDLISKFDDQPSSKNSKYADAFGRHPRYQGEIAFAYGLPLSEGTADLFPRIAFETVHGVRICPYAFVGAGFGINYFYQELYASDGWRIYELNSGGTILPIFVNAKAYLPTGRKSALYLSWDLGAAMGIGGYFSSGTEFYTSIGPGISFGRQNKGVRGDFSIRFQHIGTGLNALLFRIGLGF</sequence>
<accession>A0A9D2IE58</accession>
<dbReference type="AlphaFoldDB" id="A0A9D2IE58"/>